<dbReference type="RefSeq" id="WP_274044303.1">
    <property type="nucleotide sequence ID" value="NZ_JANCPR020000006.1"/>
</dbReference>
<dbReference type="Proteomes" id="UP001214441">
    <property type="component" value="Unassembled WGS sequence"/>
</dbReference>
<dbReference type="EMBL" id="JANCPR020000006">
    <property type="protein sequence ID" value="MDJ1131984.1"/>
    <property type="molecule type" value="Genomic_DNA"/>
</dbReference>
<name>A0ABT6ZSG5_9ACTN</name>
<evidence type="ECO:0000256" key="1">
    <source>
        <dbReference type="SAM" id="MobiDB-lite"/>
    </source>
</evidence>
<feature type="region of interest" description="Disordered" evidence="1">
    <location>
        <begin position="140"/>
        <end position="274"/>
    </location>
</feature>
<feature type="compositionally biased region" description="Basic and acidic residues" evidence="1">
    <location>
        <begin position="173"/>
        <end position="195"/>
    </location>
</feature>
<evidence type="ECO:0000313" key="3">
    <source>
        <dbReference type="Proteomes" id="UP001214441"/>
    </source>
</evidence>
<comment type="caution">
    <text evidence="2">The sequence shown here is derived from an EMBL/GenBank/DDBJ whole genome shotgun (WGS) entry which is preliminary data.</text>
</comment>
<accession>A0ABT6ZSG5</accession>
<protein>
    <submittedName>
        <fullName evidence="2">Uncharacterized protein</fullName>
    </submittedName>
</protein>
<feature type="compositionally biased region" description="Low complexity" evidence="1">
    <location>
        <begin position="144"/>
        <end position="155"/>
    </location>
</feature>
<keyword evidence="3" id="KW-1185">Reference proteome</keyword>
<evidence type="ECO:0000313" key="2">
    <source>
        <dbReference type="EMBL" id="MDJ1131984.1"/>
    </source>
</evidence>
<reference evidence="2 3" key="1">
    <citation type="submission" date="2023-05" db="EMBL/GenBank/DDBJ databases">
        <title>Streptantibioticus silvisoli sp. nov., acidotolerant actinomycetes 1 from pine litter.</title>
        <authorList>
            <person name="Swiecimska M."/>
            <person name="Golinska P."/>
            <person name="Sangal V."/>
            <person name="Wachnowicz B."/>
            <person name="Goodfellow M."/>
        </authorList>
    </citation>
    <scope>NUCLEOTIDE SEQUENCE [LARGE SCALE GENOMIC DNA]</scope>
    <source>
        <strain evidence="2 3">DSM 42109</strain>
    </source>
</reference>
<feature type="compositionally biased region" description="Pro residues" evidence="1">
    <location>
        <begin position="201"/>
        <end position="210"/>
    </location>
</feature>
<feature type="compositionally biased region" description="Basic and acidic residues" evidence="1">
    <location>
        <begin position="250"/>
        <end position="274"/>
    </location>
</feature>
<proteinExistence type="predicted"/>
<sequence length="274" mass="29483">MPTPYGSRGGVAFSADELRVLGGALAIALQSDPAPEEARDYLRLAEAVEETVREGYRLRSFLLGDLARYREALPGAAPGYLDQLEAALTTGYLPRPDDLAALRTLCGEAAGEPETDRRLALLHRCESLAESAVRARLRGLSGSPAVPGPACVPAGRTPQHDETAPSPATAGDEPTRKPAPEPEPERKPEPEREPEPGAEPQSPPSRPVPTPGEVFPPRRRSAPHPGREAPDTPDTPETPESELSETSENVPRETQLRETPESPEPERERHPIPA</sequence>
<gene>
    <name evidence="2" type="ORF">NMN56_008465</name>
</gene>
<organism evidence="2 3">
    <name type="scientific">Streptomyces iconiensis</name>
    <dbReference type="NCBI Taxonomy" id="1384038"/>
    <lineage>
        <taxon>Bacteria</taxon>
        <taxon>Bacillati</taxon>
        <taxon>Actinomycetota</taxon>
        <taxon>Actinomycetes</taxon>
        <taxon>Kitasatosporales</taxon>
        <taxon>Streptomycetaceae</taxon>
        <taxon>Streptomyces</taxon>
    </lineage>
</organism>